<keyword evidence="1" id="KW-1133">Transmembrane helix</keyword>
<dbReference type="Pfam" id="PF07589">
    <property type="entry name" value="PEP-CTERM"/>
    <property type="match status" value="1"/>
</dbReference>
<evidence type="ECO:0000313" key="4">
    <source>
        <dbReference type="EMBL" id="MCO6045130.1"/>
    </source>
</evidence>
<evidence type="ECO:0000259" key="3">
    <source>
        <dbReference type="Pfam" id="PF07589"/>
    </source>
</evidence>
<dbReference type="RefSeq" id="WP_252853240.1">
    <property type="nucleotide sequence ID" value="NZ_JAMXLR010000051.1"/>
</dbReference>
<dbReference type="AlphaFoldDB" id="A0A9X2JGK2"/>
<keyword evidence="2" id="KW-0732">Signal</keyword>
<accession>A0A9X2JGK2</accession>
<name>A0A9X2JGK2_9BACT</name>
<dbReference type="Proteomes" id="UP001155241">
    <property type="component" value="Unassembled WGS sequence"/>
</dbReference>
<feature type="chain" id="PRO_5040821710" evidence="2">
    <location>
        <begin position="28"/>
        <end position="185"/>
    </location>
</feature>
<feature type="domain" description="Ice-binding protein C-terminal" evidence="3">
    <location>
        <begin position="161"/>
        <end position="184"/>
    </location>
</feature>
<dbReference type="InterPro" id="IPR013424">
    <property type="entry name" value="Ice-binding_C"/>
</dbReference>
<dbReference type="NCBIfam" id="TIGR02595">
    <property type="entry name" value="PEP_CTERM"/>
    <property type="match status" value="1"/>
</dbReference>
<gene>
    <name evidence="4" type="ORF">NG895_14560</name>
</gene>
<keyword evidence="5" id="KW-1185">Reference proteome</keyword>
<keyword evidence="1" id="KW-0812">Transmembrane</keyword>
<organism evidence="4 5">
    <name type="scientific">Aeoliella straminimaris</name>
    <dbReference type="NCBI Taxonomy" id="2954799"/>
    <lineage>
        <taxon>Bacteria</taxon>
        <taxon>Pseudomonadati</taxon>
        <taxon>Planctomycetota</taxon>
        <taxon>Planctomycetia</taxon>
        <taxon>Pirellulales</taxon>
        <taxon>Lacipirellulaceae</taxon>
        <taxon>Aeoliella</taxon>
    </lineage>
</organism>
<protein>
    <submittedName>
        <fullName evidence="4">PEP-CTERM sorting domain-containing protein</fullName>
    </submittedName>
</protein>
<evidence type="ECO:0000313" key="5">
    <source>
        <dbReference type="Proteomes" id="UP001155241"/>
    </source>
</evidence>
<reference evidence="4" key="1">
    <citation type="submission" date="2022-06" db="EMBL/GenBank/DDBJ databases">
        <title>Aeoliella straminimaris, a novel planctomycete from sediments.</title>
        <authorList>
            <person name="Vitorino I.R."/>
            <person name="Lage O.M."/>
        </authorList>
    </citation>
    <scope>NUCLEOTIDE SEQUENCE</scope>
    <source>
        <strain evidence="4">ICT_H6.2</strain>
    </source>
</reference>
<evidence type="ECO:0000256" key="1">
    <source>
        <dbReference type="SAM" id="Phobius"/>
    </source>
</evidence>
<feature type="signal peptide" evidence="2">
    <location>
        <begin position="1"/>
        <end position="27"/>
    </location>
</feature>
<sequence>MTHSKFAPLAQVFSIVMLALACSTVRAATLETEPTFTFTKEPFDDPTLEATQDRISDNVWITRADVEGIYNAAMEPRYTRHTSPLGVEWALGTLDDDIDSLTFDSWFNTIAANPPNSVGQNMVIHIPADNAYYNLRFTSWGQGSGSGGGFSYLRSLNPLVVPEPSSIAMIGIAAVALVGWRARKR</sequence>
<dbReference type="EMBL" id="JAMXLR010000051">
    <property type="protein sequence ID" value="MCO6045130.1"/>
    <property type="molecule type" value="Genomic_DNA"/>
</dbReference>
<feature type="transmembrane region" description="Helical" evidence="1">
    <location>
        <begin position="164"/>
        <end position="182"/>
    </location>
</feature>
<keyword evidence="1" id="KW-0472">Membrane</keyword>
<proteinExistence type="predicted"/>
<comment type="caution">
    <text evidence="4">The sequence shown here is derived from an EMBL/GenBank/DDBJ whole genome shotgun (WGS) entry which is preliminary data.</text>
</comment>
<evidence type="ECO:0000256" key="2">
    <source>
        <dbReference type="SAM" id="SignalP"/>
    </source>
</evidence>
<dbReference type="PROSITE" id="PS51257">
    <property type="entry name" value="PROKAR_LIPOPROTEIN"/>
    <property type="match status" value="1"/>
</dbReference>